<dbReference type="EMBL" id="QFWT01000004">
    <property type="protein sequence ID" value="PWI33678.1"/>
    <property type="molecule type" value="Genomic_DNA"/>
</dbReference>
<proteinExistence type="inferred from homology"/>
<dbReference type="GO" id="GO:0005737">
    <property type="term" value="C:cytoplasm"/>
    <property type="evidence" value="ECO:0007669"/>
    <property type="project" value="UniProtKB-SubCell"/>
</dbReference>
<protein>
    <recommendedName>
        <fullName evidence="4">Protein TusC homolog</fullName>
    </recommendedName>
</protein>
<dbReference type="OrthoDB" id="9789418at2"/>
<dbReference type="Gene3D" id="3.40.1260.10">
    <property type="entry name" value="DsrEFH-like"/>
    <property type="match status" value="1"/>
</dbReference>
<dbReference type="InterPro" id="IPR017462">
    <property type="entry name" value="Sulphur_relay_TusC/DsrF"/>
</dbReference>
<evidence type="ECO:0000313" key="5">
    <source>
        <dbReference type="EMBL" id="PWI33678.1"/>
    </source>
</evidence>
<dbReference type="InterPro" id="IPR003787">
    <property type="entry name" value="Sulphur_relay_DsrE/F-like"/>
</dbReference>
<comment type="function">
    <text evidence="1">Could be part of a sulfur-relay system.</text>
</comment>
<dbReference type="PANTHER" id="PTHR38780:SF1">
    <property type="entry name" value="PROTEIN TUSC"/>
    <property type="match status" value="1"/>
</dbReference>
<dbReference type="Pfam" id="PF02635">
    <property type="entry name" value="DsrE"/>
    <property type="match status" value="1"/>
</dbReference>
<name>A0A2U3BA68_9VIBR</name>
<organism evidence="5 6">
    <name type="scientific">Vibrio albus</name>
    <dbReference type="NCBI Taxonomy" id="2200953"/>
    <lineage>
        <taxon>Bacteria</taxon>
        <taxon>Pseudomonadati</taxon>
        <taxon>Pseudomonadota</taxon>
        <taxon>Gammaproteobacteria</taxon>
        <taxon>Vibrionales</taxon>
        <taxon>Vibrionaceae</taxon>
        <taxon>Vibrio</taxon>
    </lineage>
</organism>
<sequence>MSKIAFVFRSHPHSTTQGREGLDALLATSAYSEDLQVFFIGDGVTQLISGQDTKSIYSRDYLPAFKLMDLYDIDDVFICQSSMKEYGLNQTDLAIEGNVLPRSEIGSRLNECRKVITF</sequence>
<dbReference type="NCBIfam" id="NF001238">
    <property type="entry name" value="PRK00211.1"/>
    <property type="match status" value="1"/>
</dbReference>
<keyword evidence="6" id="KW-1185">Reference proteome</keyword>
<dbReference type="SUPFAM" id="SSF75169">
    <property type="entry name" value="DsrEFH-like"/>
    <property type="match status" value="1"/>
</dbReference>
<keyword evidence="5" id="KW-0808">Transferase</keyword>
<gene>
    <name evidence="5" type="primary">tusC</name>
    <name evidence="5" type="ORF">DI392_09450</name>
</gene>
<dbReference type="GO" id="GO:0016740">
    <property type="term" value="F:transferase activity"/>
    <property type="evidence" value="ECO:0007669"/>
    <property type="project" value="UniProtKB-KW"/>
</dbReference>
<dbReference type="Proteomes" id="UP000245362">
    <property type="component" value="Unassembled WGS sequence"/>
</dbReference>
<comment type="similarity">
    <text evidence="3">Belongs to the DsrF/TusC family.</text>
</comment>
<evidence type="ECO:0000256" key="2">
    <source>
        <dbReference type="ARBA" id="ARBA00004496"/>
    </source>
</evidence>
<reference evidence="5 6" key="1">
    <citation type="submission" date="2018-05" db="EMBL/GenBank/DDBJ databases">
        <title>Vibrio limimaris sp. nov., isolated from marine sediment.</title>
        <authorList>
            <person name="Li C.-M."/>
        </authorList>
    </citation>
    <scope>NUCLEOTIDE SEQUENCE [LARGE SCALE GENOMIC DNA]</scope>
    <source>
        <strain evidence="5 6">E4404</strain>
    </source>
</reference>
<accession>A0A2U3BA68</accession>
<dbReference type="AlphaFoldDB" id="A0A2U3BA68"/>
<dbReference type="InterPro" id="IPR027396">
    <property type="entry name" value="DsrEFH-like"/>
</dbReference>
<evidence type="ECO:0000256" key="3">
    <source>
        <dbReference type="ARBA" id="ARBA00005996"/>
    </source>
</evidence>
<comment type="subcellular location">
    <subcellularLocation>
        <location evidence="2">Cytoplasm</location>
    </subcellularLocation>
</comment>
<dbReference type="PANTHER" id="PTHR38780">
    <property type="entry name" value="PROTEIN TUSC"/>
    <property type="match status" value="1"/>
</dbReference>
<dbReference type="NCBIfam" id="TIGR03010">
    <property type="entry name" value="sulf_tusC_dsrF"/>
    <property type="match status" value="1"/>
</dbReference>
<evidence type="ECO:0000313" key="6">
    <source>
        <dbReference type="Proteomes" id="UP000245362"/>
    </source>
</evidence>
<evidence type="ECO:0000256" key="4">
    <source>
        <dbReference type="ARBA" id="ARBA00017149"/>
    </source>
</evidence>
<comment type="caution">
    <text evidence="5">The sequence shown here is derived from an EMBL/GenBank/DDBJ whole genome shotgun (WGS) entry which is preliminary data.</text>
</comment>
<dbReference type="RefSeq" id="WP_109319663.1">
    <property type="nucleotide sequence ID" value="NZ_QFWT01000004.1"/>
</dbReference>
<evidence type="ECO:0000256" key="1">
    <source>
        <dbReference type="ARBA" id="ARBA00002850"/>
    </source>
</evidence>